<keyword evidence="3" id="KW-1185">Reference proteome</keyword>
<sequence length="198" mass="22839">MAKVGALDPSTERVTPEGKYLYQNRDDGTWVELSKRLVRADKPHYASFSAKRDMDDELRRMSQAKERIENEKSKFEKFSDRLSDTAELPSNRPWVLKLGMVSACFVFYLTYKRSFARGAHHKSKHQYYKELDNEREELLAIYDEYKAGIENSVNAAALVFLAAAKKKKMSDPVVQPPPEVYYHYVKPPSSHFDVHAGV</sequence>
<evidence type="ECO:0000256" key="1">
    <source>
        <dbReference type="SAM" id="Coils"/>
    </source>
</evidence>
<organism evidence="2 3">
    <name type="scientific">Angomonas deanei</name>
    <dbReference type="NCBI Taxonomy" id="59799"/>
    <lineage>
        <taxon>Eukaryota</taxon>
        <taxon>Discoba</taxon>
        <taxon>Euglenozoa</taxon>
        <taxon>Kinetoplastea</taxon>
        <taxon>Metakinetoplastina</taxon>
        <taxon>Trypanosomatida</taxon>
        <taxon>Trypanosomatidae</taxon>
        <taxon>Strigomonadinae</taxon>
        <taxon>Angomonas</taxon>
    </lineage>
</organism>
<dbReference type="OrthoDB" id="10250354at2759"/>
<name>A0A7G2CES6_9TRYP</name>
<proteinExistence type="predicted"/>
<dbReference type="EMBL" id="LR877154">
    <property type="protein sequence ID" value="CAD2218029.1"/>
    <property type="molecule type" value="Genomic_DNA"/>
</dbReference>
<feature type="coiled-coil region" evidence="1">
    <location>
        <begin position="51"/>
        <end position="81"/>
    </location>
</feature>
<gene>
    <name evidence="2" type="ORF">ADEAN_000551500</name>
</gene>
<dbReference type="AlphaFoldDB" id="A0A7G2CES6"/>
<evidence type="ECO:0000313" key="2">
    <source>
        <dbReference type="EMBL" id="CAD2218029.1"/>
    </source>
</evidence>
<keyword evidence="1" id="KW-0175">Coiled coil</keyword>
<protein>
    <submittedName>
        <fullName evidence="2">Uncharacterized protein</fullName>
    </submittedName>
</protein>
<dbReference type="VEuPathDB" id="TriTrypDB:ADEAN_000551500"/>
<evidence type="ECO:0000313" key="3">
    <source>
        <dbReference type="Proteomes" id="UP000515908"/>
    </source>
</evidence>
<dbReference type="Proteomes" id="UP000515908">
    <property type="component" value="Chromosome 10"/>
</dbReference>
<accession>A0A7G2CES6</accession>
<reference evidence="2 3" key="1">
    <citation type="submission" date="2020-08" db="EMBL/GenBank/DDBJ databases">
        <authorList>
            <person name="Newling K."/>
            <person name="Davey J."/>
            <person name="Forrester S."/>
        </authorList>
    </citation>
    <scope>NUCLEOTIDE SEQUENCE [LARGE SCALE GENOMIC DNA]</scope>
    <source>
        <strain evidence="3">Crithidia deanei Carvalho (ATCC PRA-265)</strain>
    </source>
</reference>